<dbReference type="AlphaFoldDB" id="A0A6A6JX01"/>
<evidence type="ECO:0000313" key="2">
    <source>
        <dbReference type="Proteomes" id="UP000800097"/>
    </source>
</evidence>
<organism evidence="1 2">
    <name type="scientific">Westerdykella ornata</name>
    <dbReference type="NCBI Taxonomy" id="318751"/>
    <lineage>
        <taxon>Eukaryota</taxon>
        <taxon>Fungi</taxon>
        <taxon>Dikarya</taxon>
        <taxon>Ascomycota</taxon>
        <taxon>Pezizomycotina</taxon>
        <taxon>Dothideomycetes</taxon>
        <taxon>Pleosporomycetidae</taxon>
        <taxon>Pleosporales</taxon>
        <taxon>Sporormiaceae</taxon>
        <taxon>Westerdykella</taxon>
    </lineage>
</organism>
<dbReference type="GeneID" id="54550565"/>
<reference evidence="1" key="1">
    <citation type="journal article" date="2020" name="Stud. Mycol.">
        <title>101 Dothideomycetes genomes: a test case for predicting lifestyles and emergence of pathogens.</title>
        <authorList>
            <person name="Haridas S."/>
            <person name="Albert R."/>
            <person name="Binder M."/>
            <person name="Bloem J."/>
            <person name="Labutti K."/>
            <person name="Salamov A."/>
            <person name="Andreopoulos B."/>
            <person name="Baker S."/>
            <person name="Barry K."/>
            <person name="Bills G."/>
            <person name="Bluhm B."/>
            <person name="Cannon C."/>
            <person name="Castanera R."/>
            <person name="Culley D."/>
            <person name="Daum C."/>
            <person name="Ezra D."/>
            <person name="Gonzalez J."/>
            <person name="Henrissat B."/>
            <person name="Kuo A."/>
            <person name="Liang C."/>
            <person name="Lipzen A."/>
            <person name="Lutzoni F."/>
            <person name="Magnuson J."/>
            <person name="Mondo S."/>
            <person name="Nolan M."/>
            <person name="Ohm R."/>
            <person name="Pangilinan J."/>
            <person name="Park H.-J."/>
            <person name="Ramirez L."/>
            <person name="Alfaro M."/>
            <person name="Sun H."/>
            <person name="Tritt A."/>
            <person name="Yoshinaga Y."/>
            <person name="Zwiers L.-H."/>
            <person name="Turgeon B."/>
            <person name="Goodwin S."/>
            <person name="Spatafora J."/>
            <person name="Crous P."/>
            <person name="Grigoriev I."/>
        </authorList>
    </citation>
    <scope>NUCLEOTIDE SEQUENCE</scope>
    <source>
        <strain evidence="1">CBS 379.55</strain>
    </source>
</reference>
<evidence type="ECO:0000313" key="1">
    <source>
        <dbReference type="EMBL" id="KAF2281141.1"/>
    </source>
</evidence>
<accession>A0A6A6JX01</accession>
<protein>
    <submittedName>
        <fullName evidence="1">Uncharacterized protein</fullName>
    </submittedName>
</protein>
<dbReference type="Proteomes" id="UP000800097">
    <property type="component" value="Unassembled WGS sequence"/>
</dbReference>
<name>A0A6A6JX01_WESOR</name>
<dbReference type="EMBL" id="ML986484">
    <property type="protein sequence ID" value="KAF2281141.1"/>
    <property type="molecule type" value="Genomic_DNA"/>
</dbReference>
<dbReference type="RefSeq" id="XP_033658678.1">
    <property type="nucleotide sequence ID" value="XM_033797390.1"/>
</dbReference>
<gene>
    <name evidence="1" type="ORF">EI97DRAFT_429204</name>
</gene>
<sequence length="170" mass="19261">MEDCNLIRLQATRRSVQHDGADKMPCRAVSEGGWRCVQATWLRASAPNGERRLTDAWKRWRGCKKLVATRLTGGGGPIWFRKSPQMWAKVACQPSHAFRLSRSSIAKSGAVAAHGDWVCPTESFSMSLWPRLWNDEGEAQGQLTRREAGGTRQKRRGDRGTVYNYRWAKE</sequence>
<proteinExistence type="predicted"/>
<keyword evidence="2" id="KW-1185">Reference proteome</keyword>